<protein>
    <submittedName>
        <fullName evidence="7">Flagellar hook-associated protein 3 FlgL</fullName>
    </submittedName>
</protein>
<dbReference type="PANTHER" id="PTHR42792">
    <property type="entry name" value="FLAGELLIN"/>
    <property type="match status" value="1"/>
</dbReference>
<dbReference type="EMBL" id="FNFD01000002">
    <property type="protein sequence ID" value="SDJ69372.1"/>
    <property type="molecule type" value="Genomic_DNA"/>
</dbReference>
<dbReference type="SUPFAM" id="SSF64518">
    <property type="entry name" value="Phase 1 flagellin"/>
    <property type="match status" value="1"/>
</dbReference>
<accession>A0A1G8VTK5</accession>
<dbReference type="InterPro" id="IPR001492">
    <property type="entry name" value="Flagellin"/>
</dbReference>
<dbReference type="AlphaFoldDB" id="A0A1G8VTK5"/>
<proteinExistence type="inferred from homology"/>
<evidence type="ECO:0000256" key="5">
    <source>
        <dbReference type="ARBA" id="ARBA00023143"/>
    </source>
</evidence>
<dbReference type="GO" id="GO:0071973">
    <property type="term" value="P:bacterial-type flagellum-dependent cell motility"/>
    <property type="evidence" value="ECO:0007669"/>
    <property type="project" value="InterPro"/>
</dbReference>
<keyword evidence="7" id="KW-0966">Cell projection</keyword>
<dbReference type="Pfam" id="PF00669">
    <property type="entry name" value="Flagellin_N"/>
    <property type="match status" value="1"/>
</dbReference>
<dbReference type="RefSeq" id="WP_084334754.1">
    <property type="nucleotide sequence ID" value="NZ_FNFD01000002.1"/>
</dbReference>
<dbReference type="NCBIfam" id="NF009361">
    <property type="entry name" value="PRK12717.1"/>
    <property type="match status" value="1"/>
</dbReference>
<evidence type="ECO:0000256" key="4">
    <source>
        <dbReference type="ARBA" id="ARBA00022525"/>
    </source>
</evidence>
<evidence type="ECO:0000256" key="2">
    <source>
        <dbReference type="ARBA" id="ARBA00004613"/>
    </source>
</evidence>
<evidence type="ECO:0000313" key="7">
    <source>
        <dbReference type="EMBL" id="SDJ69372.1"/>
    </source>
</evidence>
<organism evidence="7 8">
    <name type="scientific">Pseudomonas indica</name>
    <dbReference type="NCBI Taxonomy" id="137658"/>
    <lineage>
        <taxon>Bacteria</taxon>
        <taxon>Pseudomonadati</taxon>
        <taxon>Pseudomonadota</taxon>
        <taxon>Gammaproteobacteria</taxon>
        <taxon>Pseudomonadales</taxon>
        <taxon>Pseudomonadaceae</taxon>
        <taxon>Pseudomonas</taxon>
    </lineage>
</organism>
<dbReference type="Proteomes" id="UP000198706">
    <property type="component" value="Unassembled WGS sequence"/>
</dbReference>
<keyword evidence="7" id="KW-0969">Cilium</keyword>
<dbReference type="GO" id="GO:0005576">
    <property type="term" value="C:extracellular region"/>
    <property type="evidence" value="ECO:0007669"/>
    <property type="project" value="UniProtKB-SubCell"/>
</dbReference>
<name>A0A1G8VTK5_9PSED</name>
<dbReference type="NCBIfam" id="TIGR02550">
    <property type="entry name" value="flagell_flgL"/>
    <property type="match status" value="1"/>
</dbReference>
<evidence type="ECO:0000313" key="8">
    <source>
        <dbReference type="Proteomes" id="UP000198706"/>
    </source>
</evidence>
<keyword evidence="8" id="KW-1185">Reference proteome</keyword>
<keyword evidence="4" id="KW-0964">Secreted</keyword>
<dbReference type="Gene3D" id="1.20.1330.10">
    <property type="entry name" value="f41 fragment of flagellin, N-terminal domain"/>
    <property type="match status" value="2"/>
</dbReference>
<dbReference type="GO" id="GO:0005198">
    <property type="term" value="F:structural molecule activity"/>
    <property type="evidence" value="ECO:0007669"/>
    <property type="project" value="InterPro"/>
</dbReference>
<evidence type="ECO:0000259" key="6">
    <source>
        <dbReference type="Pfam" id="PF00669"/>
    </source>
</evidence>
<comment type="subcellular location">
    <subcellularLocation>
        <location evidence="1">Bacterial flagellum</location>
    </subcellularLocation>
    <subcellularLocation>
        <location evidence="2">Secreted</location>
    </subcellularLocation>
</comment>
<keyword evidence="5" id="KW-0975">Bacterial flagellum</keyword>
<evidence type="ECO:0000256" key="3">
    <source>
        <dbReference type="ARBA" id="ARBA00005709"/>
    </source>
</evidence>
<reference evidence="7 8" key="1">
    <citation type="submission" date="2016-10" db="EMBL/GenBank/DDBJ databases">
        <authorList>
            <person name="de Groot N.N."/>
        </authorList>
    </citation>
    <scope>NUCLEOTIDE SEQUENCE [LARGE SCALE GENOMIC DNA]</scope>
    <source>
        <strain evidence="7 8">JCM 21544</strain>
    </source>
</reference>
<evidence type="ECO:0000256" key="1">
    <source>
        <dbReference type="ARBA" id="ARBA00004365"/>
    </source>
</evidence>
<dbReference type="STRING" id="137658.SAMN05216186_102354"/>
<dbReference type="PANTHER" id="PTHR42792:SF1">
    <property type="entry name" value="FLAGELLAR HOOK-ASSOCIATED PROTEIN 3"/>
    <property type="match status" value="1"/>
</dbReference>
<feature type="domain" description="Flagellin N-terminal" evidence="6">
    <location>
        <begin position="3"/>
        <end position="138"/>
    </location>
</feature>
<sequence length="514" mass="54233">MRISTIQAFNNGVSGIQRNYSNITRTQEQISSGKKILTPADDPVAAVRLLQLEQEQAALGQYAGNLTAAKNSLTQEESVLNSVGVVMDRVRELAVQAGNGALGMNERQAIAAELKEREEELLSLMNSKNARGEYLFGGFQGKTQPFIRNADGGYSYVGDEGQRKIQIAGSQQIAITDNGKAIFDNVTNAARLQTSSQTVAGSTLSIGEAVVADEIAYNAFQQSNPSGAIEVVFDTAERDVYRVYAHPWDGTAAPLLEGRMDGDPGEGDRIVVAGLSFYLDGQAAETPKATGERFTVMPTRQAVAVQTTSSALGAVAISDLSTWQGLTNGTGTISVSNVVGGSPSSFDLTLTPSGTTQTVSGNLPLVADAFGLSLRFDSLPADGDSFDMSGGDSSEKQGILNTIAALRKVLESAPDSPQGSLDVRDAVAASLINLDNGQATVLKARGEIGARLNVVESTETSNEDLSLINTSIKSGLQDLDYAEALSRLSLQSVVLEAAQQSYVRISSLSLFNKM</sequence>
<dbReference type="GO" id="GO:0009424">
    <property type="term" value="C:bacterial-type flagellum hook"/>
    <property type="evidence" value="ECO:0007669"/>
    <property type="project" value="InterPro"/>
</dbReference>
<keyword evidence="7" id="KW-0282">Flagellum</keyword>
<dbReference type="InterPro" id="IPR001029">
    <property type="entry name" value="Flagellin_N"/>
</dbReference>
<comment type="similarity">
    <text evidence="3">Belongs to the bacterial flagellin family.</text>
</comment>
<gene>
    <name evidence="7" type="ORF">SAMN05216186_102354</name>
</gene>
<dbReference type="InterPro" id="IPR013384">
    <property type="entry name" value="Flagell_FlgL"/>
</dbReference>